<evidence type="ECO:0000313" key="2">
    <source>
        <dbReference type="Proteomes" id="UP001202134"/>
    </source>
</evidence>
<dbReference type="Proteomes" id="UP001202134">
    <property type="component" value="Unassembled WGS sequence"/>
</dbReference>
<evidence type="ECO:0000313" key="1">
    <source>
        <dbReference type="EMBL" id="MCL1046724.1"/>
    </source>
</evidence>
<comment type="caution">
    <text evidence="1">The sequence shown here is derived from an EMBL/GenBank/DDBJ whole genome shotgun (WGS) entry which is preliminary data.</text>
</comment>
<reference evidence="1 2" key="1">
    <citation type="submission" date="2022-01" db="EMBL/GenBank/DDBJ databases">
        <title>Whole genome-based taxonomy of the Shewanellaceae.</title>
        <authorList>
            <person name="Martin-Rodriguez A.J."/>
        </authorList>
    </citation>
    <scope>NUCLEOTIDE SEQUENCE [LARGE SCALE GENOMIC DNA]</scope>
    <source>
        <strain evidence="1 2">DSM 24955</strain>
    </source>
</reference>
<organism evidence="1 2">
    <name type="scientific">Shewanella electrodiphila</name>
    <dbReference type="NCBI Taxonomy" id="934143"/>
    <lineage>
        <taxon>Bacteria</taxon>
        <taxon>Pseudomonadati</taxon>
        <taxon>Pseudomonadota</taxon>
        <taxon>Gammaproteobacteria</taxon>
        <taxon>Alteromonadales</taxon>
        <taxon>Shewanellaceae</taxon>
        <taxon>Shewanella</taxon>
    </lineage>
</organism>
<dbReference type="EMBL" id="JAKIKU010000008">
    <property type="protein sequence ID" value="MCL1046724.1"/>
    <property type="molecule type" value="Genomic_DNA"/>
</dbReference>
<dbReference type="Pfam" id="PF14375">
    <property type="entry name" value="Cys_rich_CWC"/>
    <property type="match status" value="1"/>
</dbReference>
<keyword evidence="2" id="KW-1185">Reference proteome</keyword>
<gene>
    <name evidence="1" type="ORF">L2737_15530</name>
</gene>
<protein>
    <submittedName>
        <fullName evidence="1">Cysteine-rich CWC family protein</fullName>
    </submittedName>
</protein>
<dbReference type="InterPro" id="IPR032720">
    <property type="entry name" value="Cys_rich_CWC"/>
</dbReference>
<name>A0ABT0KSZ0_9GAMM</name>
<proteinExistence type="predicted"/>
<accession>A0ABT0KSZ0</accession>
<sequence length="87" mass="9461">MDKPPKKVNQVQQYRPDHVAKGVKSVSEPLVCPVCLKENHCAVSAGLAIDQCWCLVQSAEKKIDSTVLSTLSGKACVCQACYIKLTQ</sequence>
<dbReference type="RefSeq" id="WP_248956300.1">
    <property type="nucleotide sequence ID" value="NZ_JAKIKU010000008.1"/>
</dbReference>